<dbReference type="InterPro" id="IPR011009">
    <property type="entry name" value="Kinase-like_dom_sf"/>
</dbReference>
<dbReference type="Pfam" id="PF00069">
    <property type="entry name" value="Pkinase"/>
    <property type="match status" value="1"/>
</dbReference>
<evidence type="ECO:0000256" key="1">
    <source>
        <dbReference type="SAM" id="MobiDB-lite"/>
    </source>
</evidence>
<proteinExistence type="predicted"/>
<dbReference type="EMBL" id="KV919031">
    <property type="protein sequence ID" value="OSX72902.1"/>
    <property type="molecule type" value="Genomic_DNA"/>
</dbReference>
<accession>A0A1X6NWE7</accession>
<evidence type="ECO:0000259" key="2">
    <source>
        <dbReference type="PROSITE" id="PS50011"/>
    </source>
</evidence>
<gene>
    <name evidence="3" type="ORF">BU14_0396s0005</name>
</gene>
<protein>
    <recommendedName>
        <fullName evidence="2">Protein kinase domain-containing protein</fullName>
    </recommendedName>
</protein>
<reference evidence="3 4" key="1">
    <citation type="submission" date="2017-03" db="EMBL/GenBank/DDBJ databases">
        <title>WGS assembly of Porphyra umbilicalis.</title>
        <authorList>
            <person name="Brawley S.H."/>
            <person name="Blouin N.A."/>
            <person name="Ficko-Blean E."/>
            <person name="Wheeler G.L."/>
            <person name="Lohr M."/>
            <person name="Goodson H.V."/>
            <person name="Jenkins J.W."/>
            <person name="Blaby-Haas C.E."/>
            <person name="Helliwell K.E."/>
            <person name="Chan C."/>
            <person name="Marriage T."/>
            <person name="Bhattacharya D."/>
            <person name="Klein A.S."/>
            <person name="Badis Y."/>
            <person name="Brodie J."/>
            <person name="Cao Y."/>
            <person name="Collen J."/>
            <person name="Dittami S.M."/>
            <person name="Gachon C.M."/>
            <person name="Green B.R."/>
            <person name="Karpowicz S."/>
            <person name="Kim J.W."/>
            <person name="Kudahl U."/>
            <person name="Lin S."/>
            <person name="Michel G."/>
            <person name="Mittag M."/>
            <person name="Olson B.J."/>
            <person name="Pangilinan J."/>
            <person name="Peng Y."/>
            <person name="Qiu H."/>
            <person name="Shu S."/>
            <person name="Singer J.T."/>
            <person name="Smith A.G."/>
            <person name="Sprecher B.N."/>
            <person name="Wagner V."/>
            <person name="Wang W."/>
            <person name="Wang Z.-Y."/>
            <person name="Yan J."/>
            <person name="Yarish C."/>
            <person name="Zoeuner-Riek S."/>
            <person name="Zhuang Y."/>
            <person name="Zou Y."/>
            <person name="Lindquist E.A."/>
            <person name="Grimwood J."/>
            <person name="Barry K."/>
            <person name="Rokhsar D.S."/>
            <person name="Schmutz J."/>
            <person name="Stiller J.W."/>
            <person name="Grossman A.R."/>
            <person name="Prochnik S.E."/>
        </authorList>
    </citation>
    <scope>NUCLEOTIDE SEQUENCE [LARGE SCALE GENOMIC DNA]</scope>
    <source>
        <strain evidence="3">4086291</strain>
    </source>
</reference>
<dbReference type="AlphaFoldDB" id="A0A1X6NWE7"/>
<dbReference type="GO" id="GO:0004672">
    <property type="term" value="F:protein kinase activity"/>
    <property type="evidence" value="ECO:0007669"/>
    <property type="project" value="InterPro"/>
</dbReference>
<sequence length="288" mass="32016">MNDYAERDGNLVFLHSSFVFHRRGQPQAGGTRVLHRFFLRSSVLYEKTSLACLRTDVLPSLVAAAHRRQTQASDKGSAAAPPLLPGAIDGPEDPIDPGKVFPLFEPHFMQSSNPGPTIFVKTPSLLFYHDTTARENCKAWLQSEILLLEMLHKNPHAHIVKYHGVVVEGDRISGFALERLTQNLDQRCHSGVPPLDVTKVINDIKDALTHLHSLGYCHNDVHVFNIMLKADDEAVLIDFDSCLRENAPLSKGTMPGWGDGSTISSRANDWACLRQVKDYLCNAFKKAP</sequence>
<feature type="domain" description="Protein kinase" evidence="2">
    <location>
        <begin position="89"/>
        <end position="288"/>
    </location>
</feature>
<feature type="region of interest" description="Disordered" evidence="1">
    <location>
        <begin position="69"/>
        <end position="91"/>
    </location>
</feature>
<evidence type="ECO:0000313" key="3">
    <source>
        <dbReference type="EMBL" id="OSX72902.1"/>
    </source>
</evidence>
<dbReference type="InterPro" id="IPR000719">
    <property type="entry name" value="Prot_kinase_dom"/>
</dbReference>
<organism evidence="3 4">
    <name type="scientific">Porphyra umbilicalis</name>
    <name type="common">Purple laver</name>
    <name type="synonym">Red alga</name>
    <dbReference type="NCBI Taxonomy" id="2786"/>
    <lineage>
        <taxon>Eukaryota</taxon>
        <taxon>Rhodophyta</taxon>
        <taxon>Bangiophyceae</taxon>
        <taxon>Bangiales</taxon>
        <taxon>Bangiaceae</taxon>
        <taxon>Porphyra</taxon>
    </lineage>
</organism>
<dbReference type="OrthoDB" id="4062651at2759"/>
<dbReference type="Proteomes" id="UP000218209">
    <property type="component" value="Unassembled WGS sequence"/>
</dbReference>
<evidence type="ECO:0000313" key="4">
    <source>
        <dbReference type="Proteomes" id="UP000218209"/>
    </source>
</evidence>
<name>A0A1X6NWE7_PORUM</name>
<keyword evidence="4" id="KW-1185">Reference proteome</keyword>
<dbReference type="SUPFAM" id="SSF56112">
    <property type="entry name" value="Protein kinase-like (PK-like)"/>
    <property type="match status" value="1"/>
</dbReference>
<dbReference type="PROSITE" id="PS50011">
    <property type="entry name" value="PROTEIN_KINASE_DOM"/>
    <property type="match status" value="1"/>
</dbReference>
<dbReference type="GO" id="GO:0005524">
    <property type="term" value="F:ATP binding"/>
    <property type="evidence" value="ECO:0007669"/>
    <property type="project" value="InterPro"/>
</dbReference>
<dbReference type="Gene3D" id="1.10.510.10">
    <property type="entry name" value="Transferase(Phosphotransferase) domain 1"/>
    <property type="match status" value="1"/>
</dbReference>